<dbReference type="Proteomes" id="UP001176059">
    <property type="component" value="Unassembled WGS sequence"/>
</dbReference>
<feature type="region of interest" description="Disordered" evidence="1">
    <location>
        <begin position="1030"/>
        <end position="1091"/>
    </location>
</feature>
<comment type="caution">
    <text evidence="3">The sequence shown here is derived from an EMBL/GenBank/DDBJ whole genome shotgun (WGS) entry which is preliminary data.</text>
</comment>
<evidence type="ECO:0000256" key="2">
    <source>
        <dbReference type="SAM" id="Phobius"/>
    </source>
</evidence>
<accession>A0AA38MVE6</accession>
<feature type="transmembrane region" description="Helical" evidence="2">
    <location>
        <begin position="1110"/>
        <end position="1130"/>
    </location>
</feature>
<reference evidence="3" key="2">
    <citation type="journal article" date="2023" name="Proc. Natl. Acad. Sci. U.S.A.">
        <title>A global phylogenomic analysis of the shiitake genus Lentinula.</title>
        <authorList>
            <person name="Sierra-Patev S."/>
            <person name="Min B."/>
            <person name="Naranjo-Ortiz M."/>
            <person name="Looney B."/>
            <person name="Konkel Z."/>
            <person name="Slot J.C."/>
            <person name="Sakamoto Y."/>
            <person name="Steenwyk J.L."/>
            <person name="Rokas A."/>
            <person name="Carro J."/>
            <person name="Camarero S."/>
            <person name="Ferreira P."/>
            <person name="Molpeceres G."/>
            <person name="Ruiz-Duenas F.J."/>
            <person name="Serrano A."/>
            <person name="Henrissat B."/>
            <person name="Drula E."/>
            <person name="Hughes K.W."/>
            <person name="Mata J.L."/>
            <person name="Ishikawa N.K."/>
            <person name="Vargas-Isla R."/>
            <person name="Ushijima S."/>
            <person name="Smith C.A."/>
            <person name="Donoghue J."/>
            <person name="Ahrendt S."/>
            <person name="Andreopoulos W."/>
            <person name="He G."/>
            <person name="LaButti K."/>
            <person name="Lipzen A."/>
            <person name="Ng V."/>
            <person name="Riley R."/>
            <person name="Sandor L."/>
            <person name="Barry K."/>
            <person name="Martinez A.T."/>
            <person name="Xiao Y."/>
            <person name="Gibbons J.G."/>
            <person name="Terashima K."/>
            <person name="Grigoriev I.V."/>
            <person name="Hibbett D."/>
        </authorList>
    </citation>
    <scope>NUCLEOTIDE SEQUENCE</scope>
    <source>
        <strain evidence="3">ET3784</strain>
    </source>
</reference>
<evidence type="ECO:0000256" key="1">
    <source>
        <dbReference type="SAM" id="MobiDB-lite"/>
    </source>
</evidence>
<evidence type="ECO:0000313" key="3">
    <source>
        <dbReference type="EMBL" id="KAJ3712538.1"/>
    </source>
</evidence>
<keyword evidence="2" id="KW-1133">Transmembrane helix</keyword>
<name>A0AA38MVE6_9AGAR</name>
<sequence>MHLIIIMALFHPTRFKWHYKMNLNQLILFKCFIAYKKLAHSNNEASELGTILVANSDDAHEGDITMEGDENSTGNPKAQENPEISITQYIATKGPEPRSESTVDKNKHLIGYAMVNLALPRCGGKGPSLIAGPVQRDISKKILDNLIEATMTMYLHDTPQTAIVILMNESHFDHNSCQMVGNKDQEKPWQDLRFTERAAEGNAVLLAGHHHRALVQHRLNWLLSKLEALEKESEKDAFVREQTKGDIALIREEIMKQGTWLAAIHSRESIEADHKEGMAIMTQLATNTTEVYNPNDSYTRLQRFMHALKNSQDSDAREQVYKAYVFQSNNYPNLRRLIQKHKDIFESFISLTPMKSFDKVLPTLSEFLTLSSGLWDIFDLLATPGSYTLYALIDGRIKIGGRRVEKLIKSLGHYKSLLIPNVTEEDDLDSDLSDDYTQFLNKVDEYTKDYNISFFQSQSPPLQNLLTILIDRIDWVYDQYLVNCFQHWGLGGQETVSDQWRGDHIRYMGFVSHNIDTVVEEFLRENRTLSQPEIAVIKDIPNKIRLFGLYPLHPDSYPAAIPRMPFLTPKFFEELLQNILSARAGLPLMAYMIQPSLYAALTKSKDDKSTTSNNGNQIPYHDFSSAIRYTLAKRNSKAIKWDTPINVNWSTYLWGEIVILFFNHRYAFAKHSKEILTVLPITASSIPKLPSEFSKEGSSGPGLLNKAFNHWRITAKSEAVAKHGVKVPNALVGMERVLRNLPRNIHNFLDKVPLVDIQIEGDITLSWAYALQYISWPFLWYNAEAPRGHPNPVATDHSVFFSVFQDMIVLKKVIQPLLRQKSLAEFHAAFAKLIPAPLVCWSSDILLPGLWVGAAVDVSQRIADIEAVDDDEDNDGDGPEYQSRKSDFDLDMEKQLTLAQSVFKYIDRSGLVSKQGRKTVKIVPSSLMATAQKFAEEYLGNAIYVNAYQHGLTESQNYLELSDKDKAAFRARYQTLFDKLAPTAVIASEEELDAFGSRVDTANEEASGSRILPGDKKVWKEVVVVEQSGLGQKRKRHEEHHDQAAASKKKGKAKAVEPDEPSDEVVEKPKKKVKGKGKGKAQAGGAKKSRVPPETVPFLWVLLPSETVPFLWYSLYTSLAFIAVVWKYWFNKKAAKKDSSKRFTTDAQIITSREDRQEAVADAAKKAAKKKAEEEKKKKKQDIERNDILR</sequence>
<dbReference type="AlphaFoldDB" id="A0AA38MVE6"/>
<reference evidence="3" key="1">
    <citation type="submission" date="2022-08" db="EMBL/GenBank/DDBJ databases">
        <authorList>
            <consortium name="DOE Joint Genome Institute"/>
            <person name="Min B."/>
            <person name="Sierra-Patev S."/>
            <person name="Naranjo-Ortiz M."/>
            <person name="Looney B."/>
            <person name="Konkel Z."/>
            <person name="Slot J.C."/>
            <person name="Sakamoto Y."/>
            <person name="Steenwyk J.L."/>
            <person name="Rokas A."/>
            <person name="Carro J."/>
            <person name="Camarero S."/>
            <person name="Ferreira P."/>
            <person name="Molpeceres G."/>
            <person name="Ruiz-duenas F.J."/>
            <person name="Serrano A."/>
            <person name="Henrissat B."/>
            <person name="Drula E."/>
            <person name="Hughes K.W."/>
            <person name="Mata J.L."/>
            <person name="Ishikawa N.K."/>
            <person name="Vargas-Isla R."/>
            <person name="Ushijima S."/>
            <person name="Smith C.A."/>
            <person name="Ahrendt S."/>
            <person name="Andreopoulos W."/>
            <person name="He G."/>
            <person name="LaButti K."/>
            <person name="Lipzen A."/>
            <person name="Ng V."/>
            <person name="Riley R."/>
            <person name="Sandor L."/>
            <person name="Barry K."/>
            <person name="Martinez A.T."/>
            <person name="Xiao Y."/>
            <person name="Gibbons J.G."/>
            <person name="Terashima K."/>
            <person name="Hibbett D.S."/>
            <person name="Grigoriev I.V."/>
        </authorList>
    </citation>
    <scope>NUCLEOTIDE SEQUENCE</scope>
    <source>
        <strain evidence="3">ET3784</strain>
    </source>
</reference>
<keyword evidence="2" id="KW-0812">Transmembrane</keyword>
<proteinExistence type="predicted"/>
<evidence type="ECO:0000313" key="4">
    <source>
        <dbReference type="Proteomes" id="UP001176059"/>
    </source>
</evidence>
<feature type="compositionally biased region" description="Basic residues" evidence="1">
    <location>
        <begin position="1069"/>
        <end position="1079"/>
    </location>
</feature>
<keyword evidence="2" id="KW-0472">Membrane</keyword>
<keyword evidence="4" id="KW-1185">Reference proteome</keyword>
<organism evidence="3 4">
    <name type="scientific">Lentinula guzmanii</name>
    <dbReference type="NCBI Taxonomy" id="2804957"/>
    <lineage>
        <taxon>Eukaryota</taxon>
        <taxon>Fungi</taxon>
        <taxon>Dikarya</taxon>
        <taxon>Basidiomycota</taxon>
        <taxon>Agaricomycotina</taxon>
        <taxon>Agaricomycetes</taxon>
        <taxon>Agaricomycetidae</taxon>
        <taxon>Agaricales</taxon>
        <taxon>Marasmiineae</taxon>
        <taxon>Omphalotaceae</taxon>
        <taxon>Lentinula</taxon>
    </lineage>
</organism>
<gene>
    <name evidence="3" type="ORF">DFJ43DRAFT_1142492</name>
</gene>
<dbReference type="EMBL" id="JANVFO010000108">
    <property type="protein sequence ID" value="KAJ3712538.1"/>
    <property type="molecule type" value="Genomic_DNA"/>
</dbReference>
<protein>
    <submittedName>
        <fullName evidence="3">Uncharacterized protein</fullName>
    </submittedName>
</protein>
<feature type="region of interest" description="Disordered" evidence="1">
    <location>
        <begin position="1154"/>
        <end position="1190"/>
    </location>
</feature>